<gene>
    <name evidence="7" type="ORF">ENQ20_12355</name>
</gene>
<dbReference type="InterPro" id="IPR010432">
    <property type="entry name" value="RDD"/>
</dbReference>
<proteinExistence type="predicted"/>
<protein>
    <submittedName>
        <fullName evidence="7">RDD family protein</fullName>
    </submittedName>
</protein>
<evidence type="ECO:0000256" key="1">
    <source>
        <dbReference type="ARBA" id="ARBA00004141"/>
    </source>
</evidence>
<dbReference type="GO" id="GO:0016020">
    <property type="term" value="C:membrane"/>
    <property type="evidence" value="ECO:0007669"/>
    <property type="project" value="UniProtKB-SubCell"/>
</dbReference>
<evidence type="ECO:0000313" key="7">
    <source>
        <dbReference type="EMBL" id="HDX32259.1"/>
    </source>
</evidence>
<keyword evidence="2 5" id="KW-0812">Transmembrane</keyword>
<dbReference type="AlphaFoldDB" id="A0A7C1FGM9"/>
<feature type="transmembrane region" description="Helical" evidence="5">
    <location>
        <begin position="116"/>
        <end position="139"/>
    </location>
</feature>
<feature type="domain" description="RDD" evidence="6">
    <location>
        <begin position="65"/>
        <end position="209"/>
    </location>
</feature>
<dbReference type="PANTHER" id="PTHR38480">
    <property type="entry name" value="SLR0254 PROTEIN"/>
    <property type="match status" value="1"/>
</dbReference>
<name>A0A7C1FGM9_9CHLR</name>
<dbReference type="Pfam" id="PF06271">
    <property type="entry name" value="RDD"/>
    <property type="match status" value="1"/>
</dbReference>
<dbReference type="EMBL" id="DSMG01000120">
    <property type="protein sequence ID" value="HDX32259.1"/>
    <property type="molecule type" value="Genomic_DNA"/>
</dbReference>
<evidence type="ECO:0000256" key="4">
    <source>
        <dbReference type="ARBA" id="ARBA00023136"/>
    </source>
</evidence>
<comment type="subcellular location">
    <subcellularLocation>
        <location evidence="1">Membrane</location>
        <topology evidence="1">Multi-pass membrane protein</topology>
    </subcellularLocation>
</comment>
<sequence>MTGMIAGLAEQRLQALPVGAPFFQKIFKIHLRKRIVKDLNHTPSLIEQNEYTISTPENVTFGYVVAGLGSRFIAALIDTLLLSVLLLLLNILLVAFIGWVADASPVMNVAVDDPGWVAGLVLAFYALLNFAILWGYYLIFELGWQGQTPGKRLTGIRVVKLDGSAPGFLEVAIRNLVRIVDFLPSAYALGLIVMFLSRQARRLGDYAAGTLVVYEGVTSQPELFTRPSVREFRQGRLLSSPSENATPSENAASEIPNLRRLTGDEYQLICTVLERQMRNQADPAMMMRLAHAIAARLEMPLPGSTGRDAQHFLYTVAEAYRRAADQP</sequence>
<comment type="caution">
    <text evidence="7">The sequence shown here is derived from an EMBL/GenBank/DDBJ whole genome shotgun (WGS) entry which is preliminary data.</text>
</comment>
<reference evidence="7" key="1">
    <citation type="journal article" date="2020" name="mSystems">
        <title>Genome- and Community-Level Interaction Insights into Carbon Utilization and Element Cycling Functions of Hydrothermarchaeota in Hydrothermal Sediment.</title>
        <authorList>
            <person name="Zhou Z."/>
            <person name="Liu Y."/>
            <person name="Xu W."/>
            <person name="Pan J."/>
            <person name="Luo Z.H."/>
            <person name="Li M."/>
        </authorList>
    </citation>
    <scope>NUCLEOTIDE SEQUENCE [LARGE SCALE GENOMIC DNA]</scope>
    <source>
        <strain evidence="7">SpSt-289</strain>
    </source>
</reference>
<organism evidence="7">
    <name type="scientific">Caldilinea aerophila</name>
    <dbReference type="NCBI Taxonomy" id="133453"/>
    <lineage>
        <taxon>Bacteria</taxon>
        <taxon>Bacillati</taxon>
        <taxon>Chloroflexota</taxon>
        <taxon>Caldilineae</taxon>
        <taxon>Caldilineales</taxon>
        <taxon>Caldilineaceae</taxon>
        <taxon>Caldilinea</taxon>
    </lineage>
</organism>
<evidence type="ECO:0000259" key="6">
    <source>
        <dbReference type="Pfam" id="PF06271"/>
    </source>
</evidence>
<evidence type="ECO:0000256" key="3">
    <source>
        <dbReference type="ARBA" id="ARBA00022989"/>
    </source>
</evidence>
<evidence type="ECO:0000256" key="5">
    <source>
        <dbReference type="SAM" id="Phobius"/>
    </source>
</evidence>
<dbReference type="PANTHER" id="PTHR38480:SF1">
    <property type="entry name" value="SLR0254 PROTEIN"/>
    <property type="match status" value="1"/>
</dbReference>
<keyword evidence="4 5" id="KW-0472">Membrane</keyword>
<evidence type="ECO:0000256" key="2">
    <source>
        <dbReference type="ARBA" id="ARBA00022692"/>
    </source>
</evidence>
<accession>A0A7C1FGM9</accession>
<feature type="transmembrane region" description="Helical" evidence="5">
    <location>
        <begin position="80"/>
        <end position="101"/>
    </location>
</feature>
<keyword evidence="3 5" id="KW-1133">Transmembrane helix</keyword>